<keyword evidence="5 8" id="KW-0799">Topoisomerase</keyword>
<dbReference type="PANTHER" id="PTHR43493">
    <property type="entry name" value="DNA GYRASE/TOPOISOMERASE SUBUNIT A"/>
    <property type="match status" value="1"/>
</dbReference>
<evidence type="ECO:0000256" key="7">
    <source>
        <dbReference type="ARBA" id="ARBA00023235"/>
    </source>
</evidence>
<evidence type="ECO:0000256" key="3">
    <source>
        <dbReference type="ARBA" id="ARBA00022741"/>
    </source>
</evidence>
<organism evidence="12 13">
    <name type="scientific">Candidatus Woesebacteria bacterium GW2011_GWB1_38_5b</name>
    <dbReference type="NCBI Taxonomy" id="1618569"/>
    <lineage>
        <taxon>Bacteria</taxon>
        <taxon>Candidatus Woeseibacteriota</taxon>
    </lineage>
</organism>
<comment type="subcellular location">
    <subcellularLocation>
        <location evidence="8">Cytoplasm</location>
    </subcellularLocation>
</comment>
<reference evidence="12 13" key="1">
    <citation type="journal article" date="2015" name="Nature">
        <title>rRNA introns, odd ribosomes, and small enigmatic genomes across a large radiation of phyla.</title>
        <authorList>
            <person name="Brown C.T."/>
            <person name="Hug L.A."/>
            <person name="Thomas B.C."/>
            <person name="Sharon I."/>
            <person name="Castelle C.J."/>
            <person name="Singh A."/>
            <person name="Wilkins M.J."/>
            <person name="Williams K.H."/>
            <person name="Banfield J.F."/>
        </authorList>
    </citation>
    <scope>NUCLEOTIDE SEQUENCE [LARGE SCALE GENOMIC DNA]</scope>
</reference>
<evidence type="ECO:0000256" key="5">
    <source>
        <dbReference type="ARBA" id="ARBA00023029"/>
    </source>
</evidence>
<dbReference type="FunFam" id="1.10.268.10:FF:000001">
    <property type="entry name" value="DNA gyrase subunit A"/>
    <property type="match status" value="1"/>
</dbReference>
<keyword evidence="8" id="KW-0963">Cytoplasm</keyword>
<evidence type="ECO:0000256" key="10">
    <source>
        <dbReference type="SAM" id="Coils"/>
    </source>
</evidence>
<feature type="domain" description="Topo IIA-type catalytic" evidence="11">
    <location>
        <begin position="32"/>
        <end position="542"/>
    </location>
</feature>
<evidence type="ECO:0000313" key="13">
    <source>
        <dbReference type="Proteomes" id="UP000034181"/>
    </source>
</evidence>
<dbReference type="CDD" id="cd00187">
    <property type="entry name" value="TOP4c"/>
    <property type="match status" value="1"/>
</dbReference>
<keyword evidence="4 8" id="KW-0067">ATP-binding</keyword>
<dbReference type="InterPro" id="IPR013760">
    <property type="entry name" value="Topo_IIA-like_dom_sf"/>
</dbReference>
<dbReference type="Gene3D" id="1.10.268.10">
    <property type="entry name" value="Topoisomerase, domain 3"/>
    <property type="match status" value="1"/>
</dbReference>
<dbReference type="GO" id="GO:0006265">
    <property type="term" value="P:DNA topological change"/>
    <property type="evidence" value="ECO:0007669"/>
    <property type="project" value="UniProtKB-UniRule"/>
</dbReference>
<dbReference type="GO" id="GO:0009330">
    <property type="term" value="C:DNA topoisomerase type II (double strand cut, ATP-hydrolyzing) complex"/>
    <property type="evidence" value="ECO:0007669"/>
    <property type="project" value="TreeGrafter"/>
</dbReference>
<dbReference type="InterPro" id="IPR013757">
    <property type="entry name" value="Topo_IIA_A_a_sf"/>
</dbReference>
<dbReference type="InterPro" id="IPR013758">
    <property type="entry name" value="Topo_IIA_A/C_ab"/>
</dbReference>
<keyword evidence="3 8" id="KW-0547">Nucleotide-binding</keyword>
<protein>
    <recommendedName>
        <fullName evidence="8">DNA gyrase subunit A</fullName>
        <ecNumber evidence="8">5.6.2.2</ecNumber>
    </recommendedName>
</protein>
<dbReference type="InterPro" id="IPR035516">
    <property type="entry name" value="Gyrase/topoIV_suA_C"/>
</dbReference>
<evidence type="ECO:0000313" key="12">
    <source>
        <dbReference type="EMBL" id="KKQ75867.1"/>
    </source>
</evidence>
<dbReference type="GO" id="GO:0005694">
    <property type="term" value="C:chromosome"/>
    <property type="evidence" value="ECO:0007669"/>
    <property type="project" value="InterPro"/>
</dbReference>
<comment type="similarity">
    <text evidence="2 8">Belongs to the type II topoisomerase GyrA/ParC subunit family.</text>
</comment>
<dbReference type="InterPro" id="IPR002205">
    <property type="entry name" value="Topo_IIA_dom_A"/>
</dbReference>
<comment type="subunit">
    <text evidence="8">Heterotetramer, composed of two GyrA and two GyrB chains. In the heterotetramer, GyrA contains the active site tyrosine that forms a transient covalent intermediate with DNA, while GyrB binds cofactors and catalyzes ATP hydrolysis.</text>
</comment>
<dbReference type="SMART" id="SM00434">
    <property type="entry name" value="TOP4c"/>
    <property type="match status" value="1"/>
</dbReference>
<gene>
    <name evidence="8" type="primary">gyrA</name>
    <name evidence="12" type="ORF">US96_C0003G0025</name>
</gene>
<dbReference type="FunFam" id="3.30.1360.40:FF:000002">
    <property type="entry name" value="DNA gyrase subunit A"/>
    <property type="match status" value="1"/>
</dbReference>
<accession>A0A0G0KAI5</accession>
<dbReference type="Gene3D" id="3.90.199.10">
    <property type="entry name" value="Topoisomerase II, domain 5"/>
    <property type="match status" value="2"/>
</dbReference>
<comment type="miscellaneous">
    <text evidence="8">Few gyrases are as efficient as E.coli at forming negative supercoils. Not all organisms have 2 type II topoisomerases; in organisms with a single type II topoisomerase this enzyme also has to decatenate newly replicated chromosomes.</text>
</comment>
<dbReference type="Gene3D" id="2.120.10.90">
    <property type="entry name" value="DNA gyrase/topoisomerase IV, subunit A, C-terminal"/>
    <property type="match status" value="1"/>
</dbReference>
<dbReference type="GO" id="GO:0034335">
    <property type="term" value="F:DNA negative supercoiling activity"/>
    <property type="evidence" value="ECO:0007669"/>
    <property type="project" value="UniProtKB-ARBA"/>
</dbReference>
<dbReference type="Gene3D" id="3.30.1360.40">
    <property type="match status" value="1"/>
</dbReference>
<sequence length="871" mass="96807">MDIGKIQQVEITQELSKSYLDYAMSVIVARALPDVRDGLKPVHRRVLYAMHVLGLHPGSSFTKSAKVVGEVLGKYHPHGDVPVYDSIVRLAQDFSMRYPLIKGQGNFGSIDGDPPAAMRYTEIKLAQIATSVLIDIDKETVDFSDNFDATLKEPNFLPSLLPNLLLMGSEGIAVGMATKIPPHNLTEVVEAAILTIKRGRPVVKQEEHTEQSDFFIKKINLVAAGEEKGFSEEELSTSKISFESDATIEDLVGVVKGPDFPTAGAIYDGASLKDVYATGRGKIIVRGVAEIKEGSKGRTQIQISELPYQVNKATLVAQIADLVREKKIVGIATLRDESDKDGLSVVIELKRDGKPKSVLNNLFKHTRLQTTFPANFVALVDGTPHTVNLKQIMVEYVKHRQRVILRRTIFDLTSAKKRAHILEGYKIALDNLDAVIKTIRASKTQEEAKGNLMVKFSLSEIQSIAILDMQLRRLAALEREKIEKEYEEIKKLIDNLTAILKDPQRVLNIIVDELTDLKEKFGDERRTKIYRQKIGEFSEEDLVPKEETLITVTKTGYIKRVPRNTYRAQHRGGKGVLGMTTKEEDEIDHIVGATTHDTILFFTDRGKVFGTRAWEINESSRQAKGQALVNIINLEQGEMVKSILAMDPTNSGTAMNLIMATSFGTIKKTDMKQFLNLRSNGLIAIKLDPRDSLVTVHSTSGDDFVMLLSRNGKSIKFPESNVRPMGRATTGVRGILLEKDDKVIGMEVFPQKEEEVLDKRRKIFREVLTISENGMGKRTLLNNFPTQKRGGKGLKATVVTSKTGPLASAIMVTQEIDQVVITSKYGQVIKLPLRNIPQLGRVTQGVILMRFAERGDSVAAVTTLEKGIEEE</sequence>
<dbReference type="GO" id="GO:0005737">
    <property type="term" value="C:cytoplasm"/>
    <property type="evidence" value="ECO:0007669"/>
    <property type="project" value="UniProtKB-SubCell"/>
</dbReference>
<dbReference type="Pfam" id="PF00521">
    <property type="entry name" value="DNA_topoisoIV"/>
    <property type="match status" value="2"/>
</dbReference>
<dbReference type="PANTHER" id="PTHR43493:SF5">
    <property type="entry name" value="DNA GYRASE SUBUNIT A, CHLOROPLASTIC_MITOCHONDRIAL"/>
    <property type="match status" value="1"/>
</dbReference>
<keyword evidence="10" id="KW-0175">Coiled coil</keyword>
<dbReference type="GO" id="GO:0006261">
    <property type="term" value="P:DNA-templated DNA replication"/>
    <property type="evidence" value="ECO:0007669"/>
    <property type="project" value="UniProtKB-UniRule"/>
</dbReference>
<dbReference type="Proteomes" id="UP000034181">
    <property type="component" value="Unassembled WGS sequence"/>
</dbReference>
<keyword evidence="6 8" id="KW-0238">DNA-binding</keyword>
<dbReference type="InterPro" id="IPR005743">
    <property type="entry name" value="GyrA"/>
</dbReference>
<dbReference type="PATRIC" id="fig|1618569.3.peg.100"/>
<evidence type="ECO:0000256" key="6">
    <source>
        <dbReference type="ARBA" id="ARBA00023125"/>
    </source>
</evidence>
<dbReference type="InterPro" id="IPR006691">
    <property type="entry name" value="GyrA/parC_rep"/>
</dbReference>
<dbReference type="AlphaFoldDB" id="A0A0G0KAI5"/>
<name>A0A0G0KAI5_9BACT</name>
<dbReference type="InterPro" id="IPR050220">
    <property type="entry name" value="Type_II_DNA_Topoisomerases"/>
</dbReference>
<dbReference type="GO" id="GO:0005524">
    <property type="term" value="F:ATP binding"/>
    <property type="evidence" value="ECO:0007669"/>
    <property type="project" value="UniProtKB-UniRule"/>
</dbReference>
<dbReference type="EMBL" id="LBUZ01000003">
    <property type="protein sequence ID" value="KKQ75867.1"/>
    <property type="molecule type" value="Genomic_DNA"/>
</dbReference>
<dbReference type="HAMAP" id="MF_01897">
    <property type="entry name" value="GyrA"/>
    <property type="match status" value="1"/>
</dbReference>
<evidence type="ECO:0000256" key="8">
    <source>
        <dbReference type="HAMAP-Rule" id="MF_01897"/>
    </source>
</evidence>
<keyword evidence="7 8" id="KW-0413">Isomerase</keyword>
<comment type="catalytic activity">
    <reaction evidence="1 8 9">
        <text>ATP-dependent breakage, passage and rejoining of double-stranded DNA.</text>
        <dbReference type="EC" id="5.6.2.2"/>
    </reaction>
</comment>
<dbReference type="SUPFAM" id="SSF101904">
    <property type="entry name" value="GyrA/ParC C-terminal domain-like"/>
    <property type="match status" value="1"/>
</dbReference>
<comment type="caution">
    <text evidence="12">The sequence shown here is derived from an EMBL/GenBank/DDBJ whole genome shotgun (WGS) entry which is preliminary data.</text>
</comment>
<feature type="active site" description="O-(5'-phospho-DNA)-tyrosine intermediate" evidence="8 9">
    <location>
        <position position="120"/>
    </location>
</feature>
<dbReference type="PROSITE" id="PS52040">
    <property type="entry name" value="TOPO_IIA"/>
    <property type="match status" value="1"/>
</dbReference>
<feature type="short sequence motif" description="GyrA-box" evidence="8">
    <location>
        <begin position="569"/>
        <end position="575"/>
    </location>
</feature>
<dbReference type="GO" id="GO:0003677">
    <property type="term" value="F:DNA binding"/>
    <property type="evidence" value="ECO:0007669"/>
    <property type="project" value="UniProtKB-UniRule"/>
</dbReference>
<proteinExistence type="inferred from homology"/>
<evidence type="ECO:0000256" key="2">
    <source>
        <dbReference type="ARBA" id="ARBA00008263"/>
    </source>
</evidence>
<dbReference type="EC" id="5.6.2.2" evidence="8"/>
<comment type="function">
    <text evidence="8">A type II topoisomerase that negatively supercoils closed circular double-stranded (ds) DNA in an ATP-dependent manner to modulate DNA topology and maintain chromosomes in an underwound state. Negative supercoiling favors strand separation, and DNA replication, transcription, recombination and repair, all of which involve strand separation. Also able to catalyze the interconversion of other topological isomers of dsDNA rings, including catenanes and knotted rings. Type II topoisomerases break and join 2 DNA strands simultaneously in an ATP-dependent manner.</text>
</comment>
<evidence type="ECO:0000256" key="4">
    <source>
        <dbReference type="ARBA" id="ARBA00022840"/>
    </source>
</evidence>
<feature type="coiled-coil region" evidence="10">
    <location>
        <begin position="467"/>
        <end position="499"/>
    </location>
</feature>
<evidence type="ECO:0000256" key="1">
    <source>
        <dbReference type="ARBA" id="ARBA00000185"/>
    </source>
</evidence>
<dbReference type="SUPFAM" id="SSF56719">
    <property type="entry name" value="Type II DNA topoisomerase"/>
    <property type="match status" value="1"/>
</dbReference>
<dbReference type="Pfam" id="PF03989">
    <property type="entry name" value="DNA_gyraseA_C"/>
    <property type="match status" value="6"/>
</dbReference>
<evidence type="ECO:0000259" key="11">
    <source>
        <dbReference type="PROSITE" id="PS52040"/>
    </source>
</evidence>
<evidence type="ECO:0000256" key="9">
    <source>
        <dbReference type="PROSITE-ProRule" id="PRU01384"/>
    </source>
</evidence>